<dbReference type="Proteomes" id="UP000011713">
    <property type="component" value="Unassembled WGS sequence"/>
</dbReference>
<evidence type="ECO:0000259" key="4">
    <source>
        <dbReference type="PROSITE" id="PS50162"/>
    </source>
</evidence>
<dbReference type="HOGENOM" id="CLU_041732_4_0_1"/>
<keyword evidence="7" id="KW-1185">Reference proteome</keyword>
<dbReference type="VEuPathDB" id="FungiDB:HpaG800958"/>
<dbReference type="OMA" id="TTHGIND"/>
<proteinExistence type="inferred from homology"/>
<dbReference type="GO" id="GO:0003697">
    <property type="term" value="F:single-stranded DNA binding"/>
    <property type="evidence" value="ECO:0007669"/>
    <property type="project" value="TreeGrafter"/>
</dbReference>
<dbReference type="InterPro" id="IPR027417">
    <property type="entry name" value="P-loop_NTPase"/>
</dbReference>
<dbReference type="InterPro" id="IPR020587">
    <property type="entry name" value="RecA_monomer-monomer_interface"/>
</dbReference>
<reference evidence="7" key="1">
    <citation type="journal article" date="2010" name="Science">
        <title>Signatures of adaptation to obligate biotrophy in the Hyaloperonospora arabidopsidis genome.</title>
        <authorList>
            <person name="Baxter L."/>
            <person name="Tripathy S."/>
            <person name="Ishaque N."/>
            <person name="Boot N."/>
            <person name="Cabral A."/>
            <person name="Kemen E."/>
            <person name="Thines M."/>
            <person name="Ah-Fong A."/>
            <person name="Anderson R."/>
            <person name="Badejoko W."/>
            <person name="Bittner-Eddy P."/>
            <person name="Boore J.L."/>
            <person name="Chibucos M.C."/>
            <person name="Coates M."/>
            <person name="Dehal P."/>
            <person name="Delehaunty K."/>
            <person name="Dong S."/>
            <person name="Downton P."/>
            <person name="Dumas B."/>
            <person name="Fabro G."/>
            <person name="Fronick C."/>
            <person name="Fuerstenberg S.I."/>
            <person name="Fulton L."/>
            <person name="Gaulin E."/>
            <person name="Govers F."/>
            <person name="Hughes L."/>
            <person name="Humphray S."/>
            <person name="Jiang R.H."/>
            <person name="Judelson H."/>
            <person name="Kamoun S."/>
            <person name="Kyung K."/>
            <person name="Meijer H."/>
            <person name="Minx P."/>
            <person name="Morris P."/>
            <person name="Nelson J."/>
            <person name="Phuntumart V."/>
            <person name="Qutob D."/>
            <person name="Rehmany A."/>
            <person name="Rougon-Cardoso A."/>
            <person name="Ryden P."/>
            <person name="Torto-Alalibo T."/>
            <person name="Studholme D."/>
            <person name="Wang Y."/>
            <person name="Win J."/>
            <person name="Wood J."/>
            <person name="Clifton S.W."/>
            <person name="Rogers J."/>
            <person name="Van den Ackerveken G."/>
            <person name="Jones J.D."/>
            <person name="McDowell J.M."/>
            <person name="Beynon J."/>
            <person name="Tyler B.M."/>
        </authorList>
    </citation>
    <scope>NUCLEOTIDE SEQUENCE [LARGE SCALE GENOMIC DNA]</scope>
    <source>
        <strain evidence="7">Emoy2</strain>
    </source>
</reference>
<evidence type="ECO:0000313" key="6">
    <source>
        <dbReference type="EnsemblProtists" id="HpaP800958"/>
    </source>
</evidence>
<evidence type="ECO:0000256" key="2">
    <source>
        <dbReference type="ARBA" id="ARBA00022840"/>
    </source>
</evidence>
<dbReference type="GO" id="GO:0000730">
    <property type="term" value="P:DNA recombinase assembly"/>
    <property type="evidence" value="ECO:0007669"/>
    <property type="project" value="TreeGrafter"/>
</dbReference>
<dbReference type="GO" id="GO:0070192">
    <property type="term" value="P:chromosome organization involved in meiotic cell cycle"/>
    <property type="evidence" value="ECO:0007669"/>
    <property type="project" value="TreeGrafter"/>
</dbReference>
<dbReference type="PROSITE" id="PS50162">
    <property type="entry name" value="RECA_2"/>
    <property type="match status" value="1"/>
</dbReference>
<evidence type="ECO:0000259" key="5">
    <source>
        <dbReference type="PROSITE" id="PS50163"/>
    </source>
</evidence>
<dbReference type="EMBL" id="JH598179">
    <property type="status" value="NOT_ANNOTATED_CDS"/>
    <property type="molecule type" value="Genomic_DNA"/>
</dbReference>
<accession>M4B3V9</accession>
<dbReference type="GO" id="GO:0000150">
    <property type="term" value="F:DNA strand exchange activity"/>
    <property type="evidence" value="ECO:0007669"/>
    <property type="project" value="TreeGrafter"/>
</dbReference>
<feature type="domain" description="RecA family profile 2" evidence="5">
    <location>
        <begin position="115"/>
        <end position="177"/>
    </location>
</feature>
<dbReference type="InterPro" id="IPR020588">
    <property type="entry name" value="RecA_ATP-bd"/>
</dbReference>
<sequence length="177" mass="19503">MKILTFSVGLTAMTPRWISSPRSGSFSQYALNPNFVGNCIALFILHSQDPDQGPFRVLIIDSVTALFRTDFSGSGELSERQQRLNQHLVRLVKHAEEFNIAVLVVNQVMADPRANLTFGSAMKPVGGHVMSHGVHTRVLMKKGRSENRICKIIDSPCMPEAECSIKLYAGGITDSDD</sequence>
<comment type="similarity">
    <text evidence="3">Belongs to the RecA family.</text>
</comment>
<dbReference type="GO" id="GO:0007131">
    <property type="term" value="P:reciprocal meiotic recombination"/>
    <property type="evidence" value="ECO:0007669"/>
    <property type="project" value="TreeGrafter"/>
</dbReference>
<dbReference type="GO" id="GO:0042148">
    <property type="term" value="P:DNA strand invasion"/>
    <property type="evidence" value="ECO:0007669"/>
    <property type="project" value="TreeGrafter"/>
</dbReference>
<dbReference type="GO" id="GO:0006312">
    <property type="term" value="P:mitotic recombination"/>
    <property type="evidence" value="ECO:0007669"/>
    <property type="project" value="TreeGrafter"/>
</dbReference>
<dbReference type="InterPro" id="IPR013632">
    <property type="entry name" value="Rad51_C"/>
</dbReference>
<dbReference type="InParanoid" id="M4B3V9"/>
<organism evidence="6 7">
    <name type="scientific">Hyaloperonospora arabidopsidis (strain Emoy2)</name>
    <name type="common">Downy mildew agent</name>
    <name type="synonym">Peronospora arabidopsidis</name>
    <dbReference type="NCBI Taxonomy" id="559515"/>
    <lineage>
        <taxon>Eukaryota</taxon>
        <taxon>Sar</taxon>
        <taxon>Stramenopiles</taxon>
        <taxon>Oomycota</taxon>
        <taxon>Peronosporomycetes</taxon>
        <taxon>Peronosporales</taxon>
        <taxon>Peronosporaceae</taxon>
        <taxon>Hyaloperonospora</taxon>
    </lineage>
</organism>
<keyword evidence="2 3" id="KW-0067">ATP-binding</keyword>
<feature type="domain" description="RecA family profile 1" evidence="4">
    <location>
        <begin position="1"/>
        <end position="108"/>
    </location>
</feature>
<evidence type="ECO:0000256" key="1">
    <source>
        <dbReference type="ARBA" id="ARBA00022741"/>
    </source>
</evidence>
<dbReference type="SUPFAM" id="SSF52540">
    <property type="entry name" value="P-loop containing nucleoside triphosphate hydrolases"/>
    <property type="match status" value="1"/>
</dbReference>
<dbReference type="GO" id="GO:0000794">
    <property type="term" value="C:condensed nuclear chromosome"/>
    <property type="evidence" value="ECO:0007669"/>
    <property type="project" value="TreeGrafter"/>
</dbReference>
<dbReference type="Gene3D" id="3.40.50.300">
    <property type="entry name" value="P-loop containing nucleotide triphosphate hydrolases"/>
    <property type="match status" value="1"/>
</dbReference>
<dbReference type="GO" id="GO:0005524">
    <property type="term" value="F:ATP binding"/>
    <property type="evidence" value="ECO:0007669"/>
    <property type="project" value="UniProtKB-KW"/>
</dbReference>
<keyword evidence="1 3" id="KW-0547">Nucleotide-binding</keyword>
<dbReference type="EnsemblProtists" id="HpaT800958">
    <property type="protein sequence ID" value="HpaP800958"/>
    <property type="gene ID" value="HpaG800958"/>
</dbReference>
<evidence type="ECO:0008006" key="8">
    <source>
        <dbReference type="Google" id="ProtNLM"/>
    </source>
</evidence>
<reference evidence="6" key="2">
    <citation type="submission" date="2015-06" db="UniProtKB">
        <authorList>
            <consortium name="EnsemblProtists"/>
        </authorList>
    </citation>
    <scope>IDENTIFICATION</scope>
    <source>
        <strain evidence="6">Emoy2</strain>
    </source>
</reference>
<dbReference type="PROSITE" id="PS50163">
    <property type="entry name" value="RECA_3"/>
    <property type="match status" value="1"/>
</dbReference>
<dbReference type="eggNOG" id="KOG1434">
    <property type="taxonomic scope" value="Eukaryota"/>
</dbReference>
<evidence type="ECO:0000256" key="3">
    <source>
        <dbReference type="RuleBase" id="RU003422"/>
    </source>
</evidence>
<dbReference type="PANTHER" id="PTHR22942">
    <property type="entry name" value="RECA/RAD51/RADA DNA STRAND-PAIRING FAMILY MEMBER"/>
    <property type="match status" value="1"/>
</dbReference>
<name>M4B3V9_HYAAE</name>
<dbReference type="PANTHER" id="PTHR22942:SF30">
    <property type="entry name" value="MEIOTIC RECOMBINATION PROTEIN DMC1_LIM15 HOMOLOG"/>
    <property type="match status" value="1"/>
</dbReference>
<protein>
    <recommendedName>
        <fullName evidence="8">RecA family profile 1 domain-containing protein</fullName>
    </recommendedName>
</protein>
<evidence type="ECO:0000313" key="7">
    <source>
        <dbReference type="Proteomes" id="UP000011713"/>
    </source>
</evidence>
<dbReference type="AlphaFoldDB" id="M4B3V9"/>
<dbReference type="GO" id="GO:0003690">
    <property type="term" value="F:double-stranded DNA binding"/>
    <property type="evidence" value="ECO:0007669"/>
    <property type="project" value="TreeGrafter"/>
</dbReference>
<dbReference type="GO" id="GO:0140664">
    <property type="term" value="F:ATP-dependent DNA damage sensor activity"/>
    <property type="evidence" value="ECO:0007669"/>
    <property type="project" value="InterPro"/>
</dbReference>
<dbReference type="STRING" id="559515.M4B3V9"/>
<dbReference type="Pfam" id="PF08423">
    <property type="entry name" value="Rad51"/>
    <property type="match status" value="1"/>
</dbReference>